<sequence length="138" mass="13578">MKQQQGFTLIELVVVIIILGVLAAVAVPKFVDLSVDAHNAAARGVAGAIASGTSVNFAAKSAGNASAVTMSAANVCTSALLGNFVNGVTLQATAPTTDDQFQVTGTGDCSGTATSVSCTITPRGTGVTAATATVMCAR</sequence>
<keyword evidence="1" id="KW-0812">Transmembrane</keyword>
<keyword evidence="3" id="KW-1185">Reference proteome</keyword>
<dbReference type="EMBL" id="QUSW01000002">
    <property type="protein sequence ID" value="RQP25313.1"/>
    <property type="molecule type" value="Genomic_DNA"/>
</dbReference>
<dbReference type="InterPro" id="IPR045584">
    <property type="entry name" value="Pilin-like"/>
</dbReference>
<reference evidence="2 3" key="1">
    <citation type="submission" date="2018-08" db="EMBL/GenBank/DDBJ databases">
        <authorList>
            <person name="Khan S.A."/>
            <person name="Jeon C.O."/>
            <person name="Chun B.H."/>
            <person name="Jeong S.E."/>
        </authorList>
    </citation>
    <scope>NUCLEOTIDE SEQUENCE [LARGE SCALE GENOMIC DNA]</scope>
    <source>
        <strain evidence="2 3">S-16</strain>
    </source>
</reference>
<evidence type="ECO:0000313" key="2">
    <source>
        <dbReference type="EMBL" id="RQP25313.1"/>
    </source>
</evidence>
<evidence type="ECO:0000313" key="3">
    <source>
        <dbReference type="Proteomes" id="UP000267464"/>
    </source>
</evidence>
<dbReference type="NCBIfam" id="TIGR02532">
    <property type="entry name" value="IV_pilin_GFxxxE"/>
    <property type="match status" value="1"/>
</dbReference>
<dbReference type="PROSITE" id="PS00409">
    <property type="entry name" value="PROKAR_NTER_METHYL"/>
    <property type="match status" value="1"/>
</dbReference>
<dbReference type="SUPFAM" id="SSF54523">
    <property type="entry name" value="Pili subunits"/>
    <property type="match status" value="1"/>
</dbReference>
<name>A0A3N7HU41_9BURK</name>
<proteinExistence type="predicted"/>
<dbReference type="Proteomes" id="UP000267464">
    <property type="component" value="Unassembled WGS sequence"/>
</dbReference>
<keyword evidence="1" id="KW-1133">Transmembrane helix</keyword>
<organism evidence="2 3">
    <name type="scientific">Piscinibacter terrae</name>
    <dbReference type="NCBI Taxonomy" id="2496871"/>
    <lineage>
        <taxon>Bacteria</taxon>
        <taxon>Pseudomonadati</taxon>
        <taxon>Pseudomonadota</taxon>
        <taxon>Betaproteobacteria</taxon>
        <taxon>Burkholderiales</taxon>
        <taxon>Sphaerotilaceae</taxon>
        <taxon>Piscinibacter</taxon>
    </lineage>
</organism>
<reference evidence="2 3" key="2">
    <citation type="submission" date="2018-12" db="EMBL/GenBank/DDBJ databases">
        <title>Rhizobacter gummiphilus sp. nov., a rubber-degrading bacterium isolated from the soil of a botanical garden in Japan.</title>
        <authorList>
            <person name="Shunsuke S.S."/>
        </authorList>
    </citation>
    <scope>NUCLEOTIDE SEQUENCE [LARGE SCALE GENOMIC DNA]</scope>
    <source>
        <strain evidence="2 3">S-16</strain>
    </source>
</reference>
<accession>A0A3N7HU41</accession>
<dbReference type="Pfam" id="PF07963">
    <property type="entry name" value="N_methyl"/>
    <property type="match status" value="1"/>
</dbReference>
<dbReference type="InterPro" id="IPR012902">
    <property type="entry name" value="N_methyl_site"/>
</dbReference>
<keyword evidence="1" id="KW-0472">Membrane</keyword>
<dbReference type="AlphaFoldDB" id="A0A3N7HU41"/>
<gene>
    <name evidence="2" type="ORF">DZC73_10825</name>
</gene>
<dbReference type="RefSeq" id="WP_124540223.1">
    <property type="nucleotide sequence ID" value="NZ_QUSW01000002.1"/>
</dbReference>
<evidence type="ECO:0000256" key="1">
    <source>
        <dbReference type="SAM" id="Phobius"/>
    </source>
</evidence>
<comment type="caution">
    <text evidence="2">The sequence shown here is derived from an EMBL/GenBank/DDBJ whole genome shotgun (WGS) entry which is preliminary data.</text>
</comment>
<feature type="transmembrane region" description="Helical" evidence="1">
    <location>
        <begin position="7"/>
        <end position="27"/>
    </location>
</feature>
<dbReference type="Gene3D" id="3.30.700.10">
    <property type="entry name" value="Glycoprotein, Type 4 Pilin"/>
    <property type="match status" value="1"/>
</dbReference>
<protein>
    <submittedName>
        <fullName evidence="2">Type II secretion system protein</fullName>
    </submittedName>
</protein>